<feature type="transmembrane region" description="Helical" evidence="1">
    <location>
        <begin position="291"/>
        <end position="312"/>
    </location>
</feature>
<evidence type="ECO:0000256" key="1">
    <source>
        <dbReference type="SAM" id="Phobius"/>
    </source>
</evidence>
<evidence type="ECO:0000313" key="3">
    <source>
        <dbReference type="Proteomes" id="UP001212821"/>
    </source>
</evidence>
<feature type="transmembrane region" description="Helical" evidence="1">
    <location>
        <begin position="201"/>
        <end position="226"/>
    </location>
</feature>
<dbReference type="EMBL" id="CP115450">
    <property type="protein sequence ID" value="WBP88675.1"/>
    <property type="molecule type" value="Genomic_DNA"/>
</dbReference>
<dbReference type="InterPro" id="IPR010390">
    <property type="entry name" value="ABC-2_transporter-like"/>
</dbReference>
<keyword evidence="1" id="KW-1133">Transmembrane helix</keyword>
<sequence>MADPLAAEPLAAEPLAAEPLAAEPLAAEPLAADSSAADSFAADSFAADSFAARTSWAVRSWWLCARMWMRSMMAYRASFFLNLLASLVTHSLDFVVLVIMFRHTDRLGGWNLPEIAFLYATATFSLGMANLLVGSADGLGVRIMSGSLDTMLIRPAPALSQLCAERFSLRRLGRPLQAVIVLVWSLATLDVHWTWDRVLLVPVLLVCGTVIFGAIYVGGATVQFWWGESKEIQNSFTYGGATLLHYPPTIFAKELVAGVVFGVPLAFVNWLPSLRILDRPDPLGLPTAFQYASPVAAALCVAAAGTAWRAGLRAYRGTGS</sequence>
<keyword evidence="3" id="KW-1185">Reference proteome</keyword>
<evidence type="ECO:0000313" key="2">
    <source>
        <dbReference type="EMBL" id="WBP88675.1"/>
    </source>
</evidence>
<keyword evidence="1" id="KW-0472">Membrane</keyword>
<protein>
    <submittedName>
        <fullName evidence="2">ABC-2 family transporter protein</fullName>
    </submittedName>
</protein>
<dbReference type="Pfam" id="PF06182">
    <property type="entry name" value="ABC2_membrane_6"/>
    <property type="match status" value="1"/>
</dbReference>
<accession>A0ABY7Q7L7</accession>
<name>A0ABY7Q7L7_9ACTN</name>
<feature type="transmembrane region" description="Helical" evidence="1">
    <location>
        <begin position="79"/>
        <end position="103"/>
    </location>
</feature>
<feature type="transmembrane region" description="Helical" evidence="1">
    <location>
        <begin position="115"/>
        <end position="134"/>
    </location>
</feature>
<feature type="transmembrane region" description="Helical" evidence="1">
    <location>
        <begin position="255"/>
        <end position="271"/>
    </location>
</feature>
<gene>
    <name evidence="2" type="ORF">O1G21_24445</name>
</gene>
<dbReference type="PANTHER" id="PTHR36833:SF1">
    <property type="entry name" value="INTEGRAL MEMBRANE TRANSPORT PROTEIN"/>
    <property type="match status" value="1"/>
</dbReference>
<reference evidence="3" key="1">
    <citation type="submission" date="2022-12" db="EMBL/GenBank/DDBJ databases">
        <authorList>
            <person name="Mo P."/>
        </authorList>
    </citation>
    <scope>NUCLEOTIDE SEQUENCE [LARGE SCALE GENOMIC DNA]</scope>
    <source>
        <strain evidence="3">HUAS 3-15</strain>
    </source>
</reference>
<feature type="transmembrane region" description="Helical" evidence="1">
    <location>
        <begin position="176"/>
        <end position="195"/>
    </location>
</feature>
<organism evidence="2 3">
    <name type="scientific">Kitasatospora cathayae</name>
    <dbReference type="NCBI Taxonomy" id="3004092"/>
    <lineage>
        <taxon>Bacteria</taxon>
        <taxon>Bacillati</taxon>
        <taxon>Actinomycetota</taxon>
        <taxon>Actinomycetes</taxon>
        <taxon>Kitasatosporales</taxon>
        <taxon>Streptomycetaceae</taxon>
        <taxon>Kitasatospora</taxon>
    </lineage>
</organism>
<proteinExistence type="predicted"/>
<dbReference type="Proteomes" id="UP001212821">
    <property type="component" value="Chromosome"/>
</dbReference>
<keyword evidence="1" id="KW-0812">Transmembrane</keyword>
<dbReference type="RefSeq" id="WP_270146728.1">
    <property type="nucleotide sequence ID" value="NZ_CP115450.1"/>
</dbReference>
<dbReference type="PANTHER" id="PTHR36833">
    <property type="entry name" value="SLR0610 PROTEIN-RELATED"/>
    <property type="match status" value="1"/>
</dbReference>